<evidence type="ECO:0000259" key="1">
    <source>
        <dbReference type="Pfam" id="PF12867"/>
    </source>
</evidence>
<accession>A0A2P6MLF3</accession>
<dbReference type="SUPFAM" id="SSF109854">
    <property type="entry name" value="DinB/YfiT-like putative metalloenzymes"/>
    <property type="match status" value="1"/>
</dbReference>
<reference evidence="2 3" key="1">
    <citation type="submission" date="2018-03" db="EMBL/GenBank/DDBJ databases">
        <title>Bacillus urumqiensis sp. nov., a moderately haloalkaliphilic bacterium isolated from a salt lake.</title>
        <authorList>
            <person name="Zhao B."/>
            <person name="Liao Z."/>
        </authorList>
    </citation>
    <scope>NUCLEOTIDE SEQUENCE [LARGE SCALE GENOMIC DNA]</scope>
    <source>
        <strain evidence="2 3">BZ-SZ-XJ18</strain>
    </source>
</reference>
<dbReference type="Proteomes" id="UP000243650">
    <property type="component" value="Unassembled WGS sequence"/>
</dbReference>
<protein>
    <recommendedName>
        <fullName evidence="1">DinB-like domain-containing protein</fullName>
    </recommendedName>
</protein>
<dbReference type="AlphaFoldDB" id="A0A2P6MLF3"/>
<dbReference type="OrthoDB" id="2964295at2"/>
<proteinExistence type="predicted"/>
<name>A0A2P6MLF3_ALKUR</name>
<gene>
    <name evidence="2" type="ORF">C6I21_00655</name>
</gene>
<keyword evidence="3" id="KW-1185">Reference proteome</keyword>
<organism evidence="2 3">
    <name type="scientific">Alkalicoccus urumqiensis</name>
    <name type="common">Bacillus urumqiensis</name>
    <dbReference type="NCBI Taxonomy" id="1548213"/>
    <lineage>
        <taxon>Bacteria</taxon>
        <taxon>Bacillati</taxon>
        <taxon>Bacillota</taxon>
        <taxon>Bacilli</taxon>
        <taxon>Bacillales</taxon>
        <taxon>Bacillaceae</taxon>
        <taxon>Alkalicoccus</taxon>
    </lineage>
</organism>
<feature type="domain" description="DinB-like" evidence="1">
    <location>
        <begin position="19"/>
        <end position="146"/>
    </location>
</feature>
<dbReference type="Gene3D" id="1.20.120.450">
    <property type="entry name" value="dinb family like domain"/>
    <property type="match status" value="1"/>
</dbReference>
<comment type="caution">
    <text evidence="2">The sequence shown here is derived from an EMBL/GenBank/DDBJ whole genome shotgun (WGS) entry which is preliminary data.</text>
</comment>
<evidence type="ECO:0000313" key="3">
    <source>
        <dbReference type="Proteomes" id="UP000243650"/>
    </source>
</evidence>
<dbReference type="EMBL" id="PVNS01000001">
    <property type="protein sequence ID" value="PRO67111.1"/>
    <property type="molecule type" value="Genomic_DNA"/>
</dbReference>
<dbReference type="InterPro" id="IPR024775">
    <property type="entry name" value="DinB-like"/>
</dbReference>
<dbReference type="InterPro" id="IPR034660">
    <property type="entry name" value="DinB/YfiT-like"/>
</dbReference>
<dbReference type="Pfam" id="PF12867">
    <property type="entry name" value="DinB_2"/>
    <property type="match status" value="1"/>
</dbReference>
<dbReference type="RefSeq" id="WP_105957497.1">
    <property type="nucleotide sequence ID" value="NZ_PVNS01000001.1"/>
</dbReference>
<evidence type="ECO:0000313" key="2">
    <source>
        <dbReference type="EMBL" id="PRO67111.1"/>
    </source>
</evidence>
<sequence>MQSTKQEALARMERASAWAEELKQIEEKQLTMPMRAGKWSIRQTAGHLYYWDRFILESILPAAREGKRVPPFPQADIYNRAALAALEGRRTERILNEWQSVRNTLIEELRELPETTRFLVPDRGEWGAVDIAVLLADHDAHHEAQIRRFLAHGFER</sequence>